<dbReference type="SUPFAM" id="SSF55811">
    <property type="entry name" value="Nudix"/>
    <property type="match status" value="1"/>
</dbReference>
<dbReference type="InterPro" id="IPR000086">
    <property type="entry name" value="NUDIX_hydrolase_dom"/>
</dbReference>
<evidence type="ECO:0000313" key="5">
    <source>
        <dbReference type="Proteomes" id="UP000262004"/>
    </source>
</evidence>
<dbReference type="RefSeq" id="WP_119335505.1">
    <property type="nucleotide sequence ID" value="NZ_AP018558.1"/>
</dbReference>
<dbReference type="PANTHER" id="PTHR43222">
    <property type="entry name" value="NUDIX HYDROLASE 23"/>
    <property type="match status" value="1"/>
</dbReference>
<evidence type="ECO:0000259" key="3">
    <source>
        <dbReference type="PROSITE" id="PS51462"/>
    </source>
</evidence>
<evidence type="ECO:0000256" key="2">
    <source>
        <dbReference type="ARBA" id="ARBA00022801"/>
    </source>
</evidence>
<comment type="cofactor">
    <cofactor evidence="1">
        <name>Mg(2+)</name>
        <dbReference type="ChEBI" id="CHEBI:18420"/>
    </cofactor>
</comment>
<dbReference type="PANTHER" id="PTHR43222:SF2">
    <property type="entry name" value="NUDIX HYDROLASE 23, CHLOROPLASTIC"/>
    <property type="match status" value="1"/>
</dbReference>
<dbReference type="Gene3D" id="2.20.70.10">
    <property type="match status" value="1"/>
</dbReference>
<dbReference type="InterPro" id="IPR015797">
    <property type="entry name" value="NUDIX_hydrolase-like_dom_sf"/>
</dbReference>
<protein>
    <submittedName>
        <fullName evidence="4">NUDIX hydrolase</fullName>
    </submittedName>
</protein>
<gene>
    <name evidence="4" type="ORF">HPTL_1537</name>
</gene>
<reference evidence="4 5" key="1">
    <citation type="submission" date="2018-04" db="EMBL/GenBank/DDBJ databases">
        <title>Complete genome sequence of Hydrogenophilus thermoluteolus TH-1.</title>
        <authorList>
            <person name="Arai H."/>
        </authorList>
    </citation>
    <scope>NUCLEOTIDE SEQUENCE [LARGE SCALE GENOMIC DNA]</scope>
    <source>
        <strain evidence="4 5">TH-1</strain>
    </source>
</reference>
<dbReference type="PROSITE" id="PS00893">
    <property type="entry name" value="NUDIX_BOX"/>
    <property type="match status" value="1"/>
</dbReference>
<dbReference type="Pfam" id="PF14803">
    <property type="entry name" value="Zn_ribbon_Nudix"/>
    <property type="match status" value="1"/>
</dbReference>
<evidence type="ECO:0000313" key="4">
    <source>
        <dbReference type="EMBL" id="BBD77799.1"/>
    </source>
</evidence>
<dbReference type="InterPro" id="IPR020084">
    <property type="entry name" value="NUDIX_hydrolase_CS"/>
</dbReference>
<sequence length="190" mass="21496">MNFCSVCGHPVERKIPPLDHLPRYVCPNCATIHYENPRIVAGTLPLRGNQILLCRRAIAPRIGYWTLPAGFMECNESTLEAAMRETWEEAGARVRIDALHALLDVPHIHQVHLFYRATLLDLDWVPGAETLEIRLFPLSCLPWDELAFPTVRRALEYLLRGEATALSPQGTTRYPTVPLIETLPPRSARP</sequence>
<accession>A0A2Z6DZN5</accession>
<dbReference type="AlphaFoldDB" id="A0A2Z6DZN5"/>
<organism evidence="4 5">
    <name type="scientific">Hydrogenophilus thermoluteolus</name>
    <name type="common">Pseudomonas hydrogenothermophila</name>
    <dbReference type="NCBI Taxonomy" id="297"/>
    <lineage>
        <taxon>Bacteria</taxon>
        <taxon>Pseudomonadati</taxon>
        <taxon>Pseudomonadota</taxon>
        <taxon>Hydrogenophilia</taxon>
        <taxon>Hydrogenophilales</taxon>
        <taxon>Hydrogenophilaceae</taxon>
        <taxon>Hydrogenophilus</taxon>
    </lineage>
</organism>
<proteinExistence type="predicted"/>
<dbReference type="KEGG" id="htl:HPTL_1537"/>
<feature type="domain" description="Nudix hydrolase" evidence="3">
    <location>
        <begin position="36"/>
        <end position="159"/>
    </location>
</feature>
<dbReference type="CDD" id="cd04511">
    <property type="entry name" value="NUDIX_Hydrolase"/>
    <property type="match status" value="1"/>
</dbReference>
<name>A0A2Z6DZN5_HYDTE</name>
<dbReference type="PROSITE" id="PS51462">
    <property type="entry name" value="NUDIX"/>
    <property type="match status" value="1"/>
</dbReference>
<dbReference type="Proteomes" id="UP000262004">
    <property type="component" value="Chromosome"/>
</dbReference>
<dbReference type="InterPro" id="IPR029401">
    <property type="entry name" value="Nudix_N"/>
</dbReference>
<dbReference type="EMBL" id="AP018558">
    <property type="protein sequence ID" value="BBD77799.1"/>
    <property type="molecule type" value="Genomic_DNA"/>
</dbReference>
<dbReference type="Pfam" id="PF00293">
    <property type="entry name" value="NUDIX"/>
    <property type="match status" value="1"/>
</dbReference>
<dbReference type="OrthoDB" id="5417595at2"/>
<evidence type="ECO:0000256" key="1">
    <source>
        <dbReference type="ARBA" id="ARBA00001946"/>
    </source>
</evidence>
<dbReference type="GO" id="GO:0016787">
    <property type="term" value="F:hydrolase activity"/>
    <property type="evidence" value="ECO:0007669"/>
    <property type="project" value="UniProtKB-KW"/>
</dbReference>
<dbReference type="Gene3D" id="3.90.79.10">
    <property type="entry name" value="Nucleoside Triphosphate Pyrophosphohydrolase"/>
    <property type="match status" value="1"/>
</dbReference>
<keyword evidence="2 4" id="KW-0378">Hydrolase</keyword>
<keyword evidence="5" id="KW-1185">Reference proteome</keyword>